<keyword evidence="3" id="KW-1185">Reference proteome</keyword>
<name>A0A399SRZ8_9BACT</name>
<dbReference type="InterPro" id="IPR036063">
    <property type="entry name" value="Smr_dom_sf"/>
</dbReference>
<organism evidence="2 3">
    <name type="scientific">Maribellus luteus</name>
    <dbReference type="NCBI Taxonomy" id="2305463"/>
    <lineage>
        <taxon>Bacteria</taxon>
        <taxon>Pseudomonadati</taxon>
        <taxon>Bacteroidota</taxon>
        <taxon>Bacteroidia</taxon>
        <taxon>Marinilabiliales</taxon>
        <taxon>Prolixibacteraceae</taxon>
        <taxon>Maribellus</taxon>
    </lineage>
</organism>
<sequence>MIKVGDRVKFLNDVGGGVVTGFISKSMVNVEGDDGFEVPYPISQLVNVSAPELNAKGTVPQAAPVVETKMTEPEYIEPEGEVINGKDAPDFYFCFVPKDAKNPLAGEIEVFLINDSNYKILFTYSYLTESDVKTVETGNVKSNSRLKIDSLTQEDLSSLPDFGFQVLYFKDDGNEWFPPVTKRFKVNPVRFYKASTFQPGSYFKRPAMVLKITANPLKDSLDAITEDDFKQLVKEKSAAETPVKVQKKKPSDEVVFDLHINELLDQPEGLSNREILEIQLEKVESEMNNAIRDRVKRIVFIHGVGQGVLKQEVANVLNRKFKKYYYQDASFKEYGYGATMVILRR</sequence>
<accession>A0A399SRZ8</accession>
<dbReference type="RefSeq" id="WP_119440156.1">
    <property type="nucleotide sequence ID" value="NZ_QWGR01000021.1"/>
</dbReference>
<dbReference type="OrthoDB" id="1524810at2"/>
<dbReference type="InterPro" id="IPR002625">
    <property type="entry name" value="Smr_dom"/>
</dbReference>
<evidence type="ECO:0000313" key="3">
    <source>
        <dbReference type="Proteomes" id="UP000265926"/>
    </source>
</evidence>
<proteinExistence type="predicted"/>
<dbReference type="AlphaFoldDB" id="A0A399SRZ8"/>
<dbReference type="Gene3D" id="2.60.40.1600">
    <property type="entry name" value="Smr-associated-like"/>
    <property type="match status" value="1"/>
</dbReference>
<comment type="caution">
    <text evidence="2">The sequence shown here is derived from an EMBL/GenBank/DDBJ whole genome shotgun (WGS) entry which is preliminary data.</text>
</comment>
<dbReference type="EMBL" id="QWGR01000021">
    <property type="protein sequence ID" value="RIJ45679.1"/>
    <property type="molecule type" value="Genomic_DNA"/>
</dbReference>
<dbReference type="Gene3D" id="3.30.1370.110">
    <property type="match status" value="1"/>
</dbReference>
<evidence type="ECO:0000313" key="2">
    <source>
        <dbReference type="EMBL" id="RIJ45679.1"/>
    </source>
</evidence>
<dbReference type="Proteomes" id="UP000265926">
    <property type="component" value="Unassembled WGS sequence"/>
</dbReference>
<dbReference type="PROSITE" id="PS50828">
    <property type="entry name" value="SMR"/>
    <property type="match status" value="1"/>
</dbReference>
<protein>
    <submittedName>
        <fullName evidence="2">DUF2027 domain-containing protein</fullName>
    </submittedName>
</protein>
<gene>
    <name evidence="2" type="ORF">D1614_21990</name>
</gene>
<dbReference type="Pfam" id="PF01713">
    <property type="entry name" value="Smr"/>
    <property type="match status" value="1"/>
</dbReference>
<dbReference type="InterPro" id="IPR036781">
    <property type="entry name" value="Smr_assoc-like_sf"/>
</dbReference>
<dbReference type="SUPFAM" id="SSF158949">
    <property type="entry name" value="Smr-associated domain-like"/>
    <property type="match status" value="1"/>
</dbReference>
<evidence type="ECO:0000259" key="1">
    <source>
        <dbReference type="PROSITE" id="PS50828"/>
    </source>
</evidence>
<dbReference type="Pfam" id="PF09640">
    <property type="entry name" value="DUF2027"/>
    <property type="match status" value="1"/>
</dbReference>
<dbReference type="InterPro" id="IPR018598">
    <property type="entry name" value="DUF2027"/>
</dbReference>
<feature type="domain" description="Smr" evidence="1">
    <location>
        <begin position="280"/>
        <end position="344"/>
    </location>
</feature>
<reference evidence="2 3" key="1">
    <citation type="submission" date="2018-08" db="EMBL/GenBank/DDBJ databases">
        <title>Pallidiluteibacterium maritimus gen. nov., sp. nov., isolated from coastal sediment.</title>
        <authorList>
            <person name="Zhou L.Y."/>
        </authorList>
    </citation>
    <scope>NUCLEOTIDE SEQUENCE [LARGE SCALE GENOMIC DNA]</scope>
    <source>
        <strain evidence="2 3">XSD2</strain>
    </source>
</reference>